<keyword evidence="2" id="KW-1185">Reference proteome</keyword>
<name>A0ABP6WNE6_9PSEU</name>
<comment type="caution">
    <text evidence="1">The sequence shown here is derived from an EMBL/GenBank/DDBJ whole genome shotgun (WGS) entry which is preliminary data.</text>
</comment>
<sequence length="61" mass="6513">MTCDNTIASVVCTVCGARFSSVADSIGHTHMTDAAGCTPDQLDEALRDLVRGACRRLRTSR</sequence>
<evidence type="ECO:0000313" key="2">
    <source>
        <dbReference type="Proteomes" id="UP001500689"/>
    </source>
</evidence>
<proteinExistence type="predicted"/>
<dbReference type="EMBL" id="BAAAZN010000008">
    <property type="protein sequence ID" value="GAA3554151.1"/>
    <property type="molecule type" value="Genomic_DNA"/>
</dbReference>
<protein>
    <recommendedName>
        <fullName evidence="3">C2H2-type domain-containing protein</fullName>
    </recommendedName>
</protein>
<accession>A0ABP6WNE6</accession>
<organism evidence="1 2">
    <name type="scientific">Amycolatopsis ultiminotia</name>
    <dbReference type="NCBI Taxonomy" id="543629"/>
    <lineage>
        <taxon>Bacteria</taxon>
        <taxon>Bacillati</taxon>
        <taxon>Actinomycetota</taxon>
        <taxon>Actinomycetes</taxon>
        <taxon>Pseudonocardiales</taxon>
        <taxon>Pseudonocardiaceae</taxon>
        <taxon>Amycolatopsis</taxon>
    </lineage>
</organism>
<reference evidence="2" key="1">
    <citation type="journal article" date="2019" name="Int. J. Syst. Evol. Microbiol.">
        <title>The Global Catalogue of Microorganisms (GCM) 10K type strain sequencing project: providing services to taxonomists for standard genome sequencing and annotation.</title>
        <authorList>
            <consortium name="The Broad Institute Genomics Platform"/>
            <consortium name="The Broad Institute Genome Sequencing Center for Infectious Disease"/>
            <person name="Wu L."/>
            <person name="Ma J."/>
        </authorList>
    </citation>
    <scope>NUCLEOTIDE SEQUENCE [LARGE SCALE GENOMIC DNA]</scope>
    <source>
        <strain evidence="2">JCM 16898</strain>
    </source>
</reference>
<evidence type="ECO:0000313" key="1">
    <source>
        <dbReference type="EMBL" id="GAA3554151.1"/>
    </source>
</evidence>
<evidence type="ECO:0008006" key="3">
    <source>
        <dbReference type="Google" id="ProtNLM"/>
    </source>
</evidence>
<gene>
    <name evidence="1" type="ORF">GCM10022222_42270</name>
</gene>
<dbReference type="Proteomes" id="UP001500689">
    <property type="component" value="Unassembled WGS sequence"/>
</dbReference>